<feature type="region of interest" description="Disordered" evidence="1">
    <location>
        <begin position="238"/>
        <end position="300"/>
    </location>
</feature>
<sequence length="1133" mass="125921">MPSSNLEAILFGCPIRQLPQPSGSSRYAVPIEKIIQATQMHRYICNILLSAHEGIYKNYIEMLTCLPRSMRVSLDEIDYNDKLDSICNHVQNLTSLDEVVETVNRDLAKLSAEMCIIWKKYLDVMGENHYVIINLMEEHHRTRIQRFSEAFFTIDNPREMAMAFHEFNAQGHSYIAQAVKSSQYFHLLPSMQIECVESDGDINTIPVIFEEKYLQSVSYNQVSPVDLDQIAATVKEVKAQSKSGKDGSDNKNKPKLPESTADPSKLQKTLSETRSKPKFGGKSFIKNMKPESFRRPSSARSDTDQVVLLGYKQYNMDGGTLAEFEADLERDSTRHAFVRTSASSVSLPTLLISDLSANKRLSLQELKQQRHLQNQQLYKISHSDAEISHTKESDNEQSLDVSKSLGKNPTLCHLRQRSLDIGVLRTVSERRKVQEEVNNLITNADSTTAGDRKASGATDSTDSAVDIRSIDGSTLEVKDIVPSTGSTVNFEVKPEDVKVSVNAVTKETKDDEVKNSPALNDDSKRTSECLQLGPIVDGANHVNSCVKTVEGAVLTEKVNDQIITSSSLAQIMENSNTSLVVGDVTSESTNNGSVNSTKTTIKVFKLPKFENSTTLDDKNGASTGVETTSIDEKNSVSESGTENVNKNSIFDSGTENVNMHGVSESASENVSKNIVSESGMNIAVENDLSPATIETESEHIDTMKASTVLDENSPTSRNYSLKSVYHDDGYSAIDDIAWKQSSGYNSTNSMSPVTPTAGCLTFTSFVKTQSAICGPPPITSQPSSVINTTSVCESENQEIKVNAKEQELSSIVDPQERFEAAKADFKNRLKFPGDIYSDLSLQAAMLPYFSVSASDIDNNDDMEDLHLVVCVHGLDGNMADLRLVRTYIELGLPGAKMEFLMSERNQMDTFADFSVMTDRLVGEILYYIDVYSLNPTRISFIGHSLGNIIIRSVLTRPEMEPWLDKLHTFLSLSGPHLGTMYNSSAIVNTGMWFMQKWKKSGSLLQLALKDHSDPRKTFMYKLSEKPGFELFKNVLLVGSLQDRYVPYHSARIEMCKNAMKDNSTYGAIYGEMINNILKPVIRNHDITFIRYDVVHALQNTANTLIGRAAHIAVLDSEIFIEKFMTVRGLDFFK</sequence>
<feature type="region of interest" description="Disordered" evidence="1">
    <location>
        <begin position="385"/>
        <end position="407"/>
    </location>
</feature>
<dbReference type="RefSeq" id="XP_006825452.1">
    <property type="nucleotide sequence ID" value="XM_006825389.1"/>
</dbReference>
<dbReference type="SUPFAM" id="SSF53474">
    <property type="entry name" value="alpha/beta-Hydrolases"/>
    <property type="match status" value="1"/>
</dbReference>
<dbReference type="PANTHER" id="PTHR12482">
    <property type="entry name" value="LIPASE ROG1-RELATED-RELATED"/>
    <property type="match status" value="1"/>
</dbReference>
<evidence type="ECO:0000256" key="1">
    <source>
        <dbReference type="SAM" id="MobiDB-lite"/>
    </source>
</evidence>
<accession>A0ABM0MZL1</accession>
<organism evidence="3 4">
    <name type="scientific">Saccoglossus kowalevskii</name>
    <name type="common">Acorn worm</name>
    <dbReference type="NCBI Taxonomy" id="10224"/>
    <lineage>
        <taxon>Eukaryota</taxon>
        <taxon>Metazoa</taxon>
        <taxon>Hemichordata</taxon>
        <taxon>Enteropneusta</taxon>
        <taxon>Harrimaniidae</taxon>
        <taxon>Saccoglossus</taxon>
    </lineage>
</organism>
<feature type="compositionally biased region" description="Basic and acidic residues" evidence="1">
    <location>
        <begin position="385"/>
        <end position="394"/>
    </location>
</feature>
<reference evidence="4" key="1">
    <citation type="submission" date="2025-08" db="UniProtKB">
        <authorList>
            <consortium name="RefSeq"/>
        </authorList>
    </citation>
    <scope>IDENTIFICATION</scope>
    <source>
        <tissue evidence="4">Testes</tissue>
    </source>
</reference>
<dbReference type="InterPro" id="IPR044294">
    <property type="entry name" value="Lipase-like"/>
</dbReference>
<dbReference type="PANTHER" id="PTHR12482:SF5">
    <property type="entry name" value="DUF676 DOMAIN-CONTAINING PROTEIN"/>
    <property type="match status" value="1"/>
</dbReference>
<dbReference type="Pfam" id="PF05057">
    <property type="entry name" value="DUF676"/>
    <property type="match status" value="1"/>
</dbReference>
<feature type="domain" description="DUF676" evidence="2">
    <location>
        <begin position="863"/>
        <end position="1056"/>
    </location>
</feature>
<feature type="region of interest" description="Disordered" evidence="1">
    <location>
        <begin position="615"/>
        <end position="655"/>
    </location>
</feature>
<evidence type="ECO:0000313" key="3">
    <source>
        <dbReference type="Proteomes" id="UP000694865"/>
    </source>
</evidence>
<name>A0ABM0MZL1_SACKO</name>
<evidence type="ECO:0000259" key="2">
    <source>
        <dbReference type="Pfam" id="PF05057"/>
    </source>
</evidence>
<dbReference type="GeneID" id="102807754"/>
<keyword evidence="3" id="KW-1185">Reference proteome</keyword>
<dbReference type="InterPro" id="IPR029058">
    <property type="entry name" value="AB_hydrolase_fold"/>
</dbReference>
<protein>
    <submittedName>
        <fullName evidence="4">Protein FAM135A-like</fullName>
    </submittedName>
</protein>
<proteinExistence type="predicted"/>
<feature type="compositionally biased region" description="Polar residues" evidence="1">
    <location>
        <begin position="615"/>
        <end position="628"/>
    </location>
</feature>
<dbReference type="InterPro" id="IPR007751">
    <property type="entry name" value="DUF676_lipase-like"/>
</dbReference>
<feature type="compositionally biased region" description="Polar residues" evidence="1">
    <location>
        <begin position="396"/>
        <end position="407"/>
    </location>
</feature>
<feature type="compositionally biased region" description="Basic and acidic residues" evidence="1">
    <location>
        <begin position="238"/>
        <end position="256"/>
    </location>
</feature>
<dbReference type="Proteomes" id="UP000694865">
    <property type="component" value="Unplaced"/>
</dbReference>
<dbReference type="Gene3D" id="3.40.50.1820">
    <property type="entry name" value="alpha/beta hydrolase"/>
    <property type="match status" value="1"/>
</dbReference>
<feature type="compositionally biased region" description="Polar residues" evidence="1">
    <location>
        <begin position="636"/>
        <end position="655"/>
    </location>
</feature>
<evidence type="ECO:0000313" key="4">
    <source>
        <dbReference type="RefSeq" id="XP_006825452.1"/>
    </source>
</evidence>
<gene>
    <name evidence="4" type="primary">LOC102807754</name>
</gene>